<feature type="compositionally biased region" description="Polar residues" evidence="3">
    <location>
        <begin position="1109"/>
        <end position="1140"/>
    </location>
</feature>
<dbReference type="InParanoid" id="A0A316V7D6"/>
<dbReference type="InterPro" id="IPR056737">
    <property type="entry name" value="Beta-prop_ATRN-MKLN-like"/>
</dbReference>
<dbReference type="GeneID" id="37021352"/>
<dbReference type="Gene3D" id="2.60.120.260">
    <property type="entry name" value="Galactose-binding domain-like"/>
    <property type="match status" value="1"/>
</dbReference>
<feature type="domain" description="Muskelin N-terminal" evidence="4">
    <location>
        <begin position="11"/>
        <end position="46"/>
    </location>
</feature>
<evidence type="ECO:0000256" key="3">
    <source>
        <dbReference type="SAM" id="MobiDB-lite"/>
    </source>
</evidence>
<dbReference type="Proteomes" id="UP000245771">
    <property type="component" value="Unassembled WGS sequence"/>
</dbReference>
<dbReference type="Pfam" id="PF24981">
    <property type="entry name" value="Beta-prop_ATRN-LZTR1"/>
    <property type="match status" value="1"/>
</dbReference>
<dbReference type="Pfam" id="PF06588">
    <property type="entry name" value="Muskelin_N"/>
    <property type="match status" value="2"/>
</dbReference>
<feature type="region of interest" description="Disordered" evidence="3">
    <location>
        <begin position="863"/>
        <end position="898"/>
    </location>
</feature>
<feature type="compositionally biased region" description="Polar residues" evidence="3">
    <location>
        <begin position="886"/>
        <end position="897"/>
    </location>
</feature>
<dbReference type="FunCoup" id="A0A316V7D6">
    <property type="interactions" value="426"/>
</dbReference>
<proteinExistence type="predicted"/>
<feature type="domain" description="Muskelin N-terminal" evidence="4">
    <location>
        <begin position="128"/>
        <end position="281"/>
    </location>
</feature>
<reference evidence="6 7" key="1">
    <citation type="journal article" date="2018" name="Mol. Biol. Evol.">
        <title>Broad Genomic Sampling Reveals a Smut Pathogenic Ancestry of the Fungal Clade Ustilaginomycotina.</title>
        <authorList>
            <person name="Kijpornyongpan T."/>
            <person name="Mondo S.J."/>
            <person name="Barry K."/>
            <person name="Sandor L."/>
            <person name="Lee J."/>
            <person name="Lipzen A."/>
            <person name="Pangilinan J."/>
            <person name="LaButti K."/>
            <person name="Hainaut M."/>
            <person name="Henrissat B."/>
            <person name="Grigoriev I.V."/>
            <person name="Spatafora J.W."/>
            <person name="Aime M.C."/>
        </authorList>
    </citation>
    <scope>NUCLEOTIDE SEQUENCE [LARGE SCALE GENOMIC DNA]</scope>
    <source>
        <strain evidence="6 7">MCA 3882</strain>
    </source>
</reference>
<feature type="compositionally biased region" description="Polar residues" evidence="3">
    <location>
        <begin position="59"/>
        <end position="76"/>
    </location>
</feature>
<feature type="domain" description="Attractin/MKLN-like beta-propeller" evidence="5">
    <location>
        <begin position="591"/>
        <end position="794"/>
    </location>
</feature>
<evidence type="ECO:0000313" key="7">
    <source>
        <dbReference type="Proteomes" id="UP000245771"/>
    </source>
</evidence>
<accession>A0A316V7D6</accession>
<feature type="region of interest" description="Disordered" evidence="3">
    <location>
        <begin position="797"/>
        <end position="836"/>
    </location>
</feature>
<evidence type="ECO:0000256" key="2">
    <source>
        <dbReference type="ARBA" id="ARBA00022737"/>
    </source>
</evidence>
<name>A0A316V7D6_9BASI</name>
<protein>
    <recommendedName>
        <fullName evidence="8">LisH domain-containing protein</fullName>
    </recommendedName>
</protein>
<dbReference type="PANTHER" id="PTHR15526:SF5">
    <property type="entry name" value="MUSKELIN"/>
    <property type="match status" value="1"/>
</dbReference>
<evidence type="ECO:0008006" key="8">
    <source>
        <dbReference type="Google" id="ProtNLM"/>
    </source>
</evidence>
<evidence type="ECO:0000259" key="5">
    <source>
        <dbReference type="Pfam" id="PF24981"/>
    </source>
</evidence>
<dbReference type="InterPro" id="IPR052456">
    <property type="entry name" value="CTLH_complex_component"/>
</dbReference>
<dbReference type="InterPro" id="IPR010565">
    <property type="entry name" value="Muskelin_N"/>
</dbReference>
<feature type="region of interest" description="Disordered" evidence="3">
    <location>
        <begin position="482"/>
        <end position="531"/>
    </location>
</feature>
<evidence type="ECO:0000313" key="6">
    <source>
        <dbReference type="EMBL" id="PWN32123.1"/>
    </source>
</evidence>
<feature type="region of interest" description="Disordered" evidence="3">
    <location>
        <begin position="59"/>
        <end position="97"/>
    </location>
</feature>
<feature type="region of interest" description="Disordered" evidence="3">
    <location>
        <begin position="556"/>
        <end position="575"/>
    </location>
</feature>
<dbReference type="Gene3D" id="2.120.10.80">
    <property type="entry name" value="Kelch-type beta propeller"/>
    <property type="match status" value="3"/>
</dbReference>
<dbReference type="InterPro" id="IPR011043">
    <property type="entry name" value="Gal_Oxase/kelch_b-propeller"/>
</dbReference>
<evidence type="ECO:0000256" key="1">
    <source>
        <dbReference type="ARBA" id="ARBA00022441"/>
    </source>
</evidence>
<feature type="compositionally biased region" description="Polar residues" evidence="3">
    <location>
        <begin position="1023"/>
        <end position="1038"/>
    </location>
</feature>
<dbReference type="SUPFAM" id="SSF50965">
    <property type="entry name" value="Galactose oxidase, central domain"/>
    <property type="match status" value="2"/>
</dbReference>
<dbReference type="PANTHER" id="PTHR15526">
    <property type="entry name" value="MUSKELIN"/>
    <property type="match status" value="1"/>
</dbReference>
<dbReference type="InterPro" id="IPR015915">
    <property type="entry name" value="Kelch-typ_b-propeller"/>
</dbReference>
<gene>
    <name evidence="6" type="ORF">FA14DRAFT_162374</name>
</gene>
<dbReference type="RefSeq" id="XP_025352425.1">
    <property type="nucleotide sequence ID" value="XM_025499571.1"/>
</dbReference>
<organism evidence="6 7">
    <name type="scientific">Meira miltonrushii</name>
    <dbReference type="NCBI Taxonomy" id="1280837"/>
    <lineage>
        <taxon>Eukaryota</taxon>
        <taxon>Fungi</taxon>
        <taxon>Dikarya</taxon>
        <taxon>Basidiomycota</taxon>
        <taxon>Ustilaginomycotina</taxon>
        <taxon>Exobasidiomycetes</taxon>
        <taxon>Exobasidiales</taxon>
        <taxon>Brachybasidiaceae</taxon>
        <taxon>Meira</taxon>
    </lineage>
</organism>
<keyword evidence="2" id="KW-0677">Repeat</keyword>
<dbReference type="EMBL" id="KZ819606">
    <property type="protein sequence ID" value="PWN32123.1"/>
    <property type="molecule type" value="Genomic_DNA"/>
</dbReference>
<dbReference type="AlphaFoldDB" id="A0A316V7D6"/>
<sequence>MDLLNNQPLVQLRYSIAEASSYSGAYAPQNILYDRPHDMRSRWTGAAVANMVAPSIGMSSTASNQATESSGPSLMTSRDGGYSLGRSTTAGQSVSSNTSANTAIPIAGINKGIGTQTSNSTLIGGGLTEKQYLILKLEKPAILKKIYFGKYHKSHPCNLKDFKIYGSASTRDPKSKAWVRLVRGVLKNDAIPETFETRYTTADGVPFPVRYIKLVPLATHLPNYNFSIWYVALEGISNPQVVTHISTAFHQHRESVALRLILKHLRSRAYHSAYRILLESCGLDAQNEDKELPTIGPKRPFERPVVTQLFHALMQGSWDIAEACLERAAWGEQNVGSVASSMEGSGDSEPFVHQGSAEAGQHINSAASLLSAYVDRSIPKPVWHQVLSTDLNGDTPSGRGGHQMELDSDKGILWLFGGWDGSKDLADLWAFHIRESRWRCISRDVRQQGGPGPRSCHNMVFDPRTGFLYILGKYVDYDKVPSPARGSSPGNASSDRTGAADNNLAPSSAARGMFLPRFPGGPSLPESTNTRAEGEEAGLFTSNRGGHMRLMASTGRSMASAEPDLGRSETSMTGENQPLMEERQPQIKTGYESDFYRFSTRTERWDRLSLNTHAEGGPKLIFDHQMLIDPETQMLYVFGGRVAHPDVNKIELSGMWQYDVIQRSWQFIFDDNTIPHARIPARVGHTMLLDTPKTGAMAGKRILWILAGQRGTTYLADMWTYQINTGIVREISRDYSQSGPEGGFTQRATIDTQKREIHLFSGLVRKSKSKGERVKSAFWVYNIERSEWKLLYQHGGTGSALRPEQQESEETAFNNGEGEDDTPNEPVEPGRGPTQAFPIIDESRLFESGRARNVPARDQSVEPDIPMTLRDNSPAVIPGSPRPGASSMTDNAGSSCSEPRPRFAAQMVYDNKKGNFYIFGGNPAESNSPAIRLDDLWCLDLVRPSISEILRRAKFKLRKQRFLEMAQEADQIDEGPGGIGAMQALIYLQTQVSQVVNHDAPEESQAFRRLMSHLLNAGHNAGRESTPSSSNRTHPSINLSSDPLFSSDGSSPWMSPVPGVSVTAETGTFANLRSDDDPASLSVLSSDRKGLSSASGEQNSDSEGDSEMLSISQVLPQSNEKSAEANQTAASTTNLESSSNVSASARQLALEGQPTALYRQRYHLFRSLCQFFPPNGVEPNLDLLDCVEVSKLTF</sequence>
<dbReference type="GO" id="GO:0005737">
    <property type="term" value="C:cytoplasm"/>
    <property type="evidence" value="ECO:0007669"/>
    <property type="project" value="TreeGrafter"/>
</dbReference>
<keyword evidence="7" id="KW-1185">Reference proteome</keyword>
<evidence type="ECO:0000259" key="4">
    <source>
        <dbReference type="Pfam" id="PF06588"/>
    </source>
</evidence>
<dbReference type="STRING" id="1280837.A0A316V7D6"/>
<feature type="region of interest" description="Disordered" evidence="3">
    <location>
        <begin position="1018"/>
        <end position="1140"/>
    </location>
</feature>
<feature type="compositionally biased region" description="Polar residues" evidence="3">
    <location>
        <begin position="85"/>
        <end position="97"/>
    </location>
</feature>
<feature type="compositionally biased region" description="Low complexity" evidence="3">
    <location>
        <begin position="1039"/>
        <end position="1052"/>
    </location>
</feature>
<dbReference type="OrthoDB" id="10052615at2759"/>
<keyword evidence="1" id="KW-0880">Kelch repeat</keyword>